<dbReference type="GO" id="GO:0005975">
    <property type="term" value="P:carbohydrate metabolic process"/>
    <property type="evidence" value="ECO:0007669"/>
    <property type="project" value="InterPro"/>
</dbReference>
<dbReference type="Gene3D" id="2.60.120.260">
    <property type="entry name" value="Galactose-binding domain-like"/>
    <property type="match status" value="1"/>
</dbReference>
<dbReference type="AlphaFoldDB" id="A0A1B1Y547"/>
<dbReference type="NCBIfam" id="NF045579">
    <property type="entry name" value="rhamnoside_JR"/>
    <property type="match status" value="1"/>
</dbReference>
<sequence length="1180" mass="132876">MKNKCINSKCLLMRIMKALFFLSSFLLMTNLCHGQNSIHSYTETNNLEKGFNSPPKEAKARTWWHWVSGNVSKSGITKDLEAMKEVGIQEAQLFNVHLGFPKGSVIYLSDEWLELFHFAAKEAERLGLELTFHNSAGWSSSGGPWVTPENAMQTTVFSEMIVAGGNTVKIQLPQPKTKLNYYRDIAVLAFPKPKEDIKIEGLDFKNLTGRIRNHLLPDTKQIPNSGIINKNEIIDLTLKMNKDGVLEWKAPKGEWVVLRLGHTPTGKNNHPAPDGGHGLEVDKMSTKALDVYWQGGIQPILNKLGDLVGTTVNNCLIDSYEVGTANWTPGFDKKFEKLRGYHLFSYLPILAGYYVESGEVSERFLWDFRRTIGDLMAKNYYAHFGELCHKNNMKFSVEPYWGPFDNMQVGATGDIVMCEFWSGGYPFFDSPKFVSSIAHLNGSAIVGAESFTGIGGWDEHPAMLKSIGDRAWGQGITRFIFHTYVHQPWDVAPGLGLSYHGTDFNRLNTWWKQGKAYMDYIARSQFLLQQGQNVADVLVFTGESSPNDALLLPEIKAMGFDYDLIGANKLSSLTVKNGTIYSSVGNKYRVLVLPESSWMKPETLYKIKELTKAGARVIGTRPKKSPSLENYPNSDVIVQKLSDELWSSGLVKDISINQFLKESKVPTDFKIEEGNAADISFIHRKTKNTDIYFIANAKKESREISVRFRVFGKQPELWSSEKGKIKNIAVWKENIDGTTTIPISLGMEESVFVVFRKPSINKNHLVKTSVELENIKAEKLSGLEIVKAEYGTFLQEGLVDITDKVAAEVKDNELHIQASRHFCDCDPAMGYVKEFRMEYKIGKEVKIISVKEKEFIDIKGGDKELKVLKAVFGKFKPETKGVPKNYLTFNITQKIKDLVSNKTFEIPVTNTLINGKTAEGNKVGLRITYKTDGEERTEIIPQGEVLNLTKDILKSELILAKDKMFWKTAYPGKITYTNARGKTKTLRVKSVPKPIELTGDWEVSFPSKTGNLKTTTFNDLVSWSTSSDEEICHYSGTATYKKEFELSRKILKSGNSLTLDLGSVAVIAEVYVNGKNAGILWKAPFRTNIDDLVKSGKNILEVKVTNLWPNRLIGDEELLLDYERKGTKMKSLPDWLLNNTKRPSNRTTFPSWKHWDKNDELLTSGLLGPVKINISISKKI</sequence>
<evidence type="ECO:0000313" key="4">
    <source>
        <dbReference type="EMBL" id="ANW95880.1"/>
    </source>
</evidence>
<reference evidence="4 5" key="1">
    <citation type="submission" date="2016-02" db="EMBL/GenBank/DDBJ databases">
        <authorList>
            <person name="Wen L."/>
            <person name="He K."/>
            <person name="Yang H."/>
        </authorList>
    </citation>
    <scope>NUCLEOTIDE SEQUENCE [LARGE SCALE GENOMIC DNA]</scope>
    <source>
        <strain evidence="4 5">CZ1127</strain>
    </source>
</reference>
<name>A0A1B1Y547_9FLAO</name>
<dbReference type="Proteomes" id="UP000092967">
    <property type="component" value="Chromosome"/>
</dbReference>
<evidence type="ECO:0000256" key="1">
    <source>
        <dbReference type="ARBA" id="ARBA00022729"/>
    </source>
</evidence>
<keyword evidence="2" id="KW-0378">Hydrolase</keyword>
<keyword evidence="1 3" id="KW-0732">Signal</keyword>
<dbReference type="KEGG" id="wfu:AXE80_06120"/>
<keyword evidence="5" id="KW-1185">Reference proteome</keyword>
<dbReference type="InterPro" id="IPR008979">
    <property type="entry name" value="Galactose-bd-like_sf"/>
</dbReference>
<dbReference type="PANTHER" id="PTHR43817:SF1">
    <property type="entry name" value="HYDROLASE, FAMILY 43, PUTATIVE (AFU_ORTHOLOGUE AFUA_3G01660)-RELATED"/>
    <property type="match status" value="1"/>
</dbReference>
<evidence type="ECO:0000256" key="2">
    <source>
        <dbReference type="ARBA" id="ARBA00022801"/>
    </source>
</evidence>
<proteinExistence type="predicted"/>
<accession>A0A1B1Y547</accession>
<dbReference type="STRING" id="1790137.AXE80_06120"/>
<evidence type="ECO:0000256" key="3">
    <source>
        <dbReference type="SAM" id="SignalP"/>
    </source>
</evidence>
<dbReference type="GO" id="GO:0004553">
    <property type="term" value="F:hydrolase activity, hydrolyzing O-glycosyl compounds"/>
    <property type="evidence" value="ECO:0007669"/>
    <property type="project" value="InterPro"/>
</dbReference>
<gene>
    <name evidence="4" type="ORF">AXE80_06120</name>
</gene>
<dbReference type="PANTHER" id="PTHR43817">
    <property type="entry name" value="GLYCOSYL HYDROLASE"/>
    <property type="match status" value="1"/>
</dbReference>
<dbReference type="Pfam" id="PF17132">
    <property type="entry name" value="Glyco_hydro_106"/>
    <property type="match status" value="1"/>
</dbReference>
<evidence type="ECO:0000313" key="5">
    <source>
        <dbReference type="Proteomes" id="UP000092967"/>
    </source>
</evidence>
<organism evidence="4 5">
    <name type="scientific">Wenyingzhuangia fucanilytica</name>
    <dbReference type="NCBI Taxonomy" id="1790137"/>
    <lineage>
        <taxon>Bacteria</taxon>
        <taxon>Pseudomonadati</taxon>
        <taxon>Bacteroidota</taxon>
        <taxon>Flavobacteriia</taxon>
        <taxon>Flavobacteriales</taxon>
        <taxon>Flavobacteriaceae</taxon>
        <taxon>Wenyingzhuangia</taxon>
    </lineage>
</organism>
<feature type="signal peptide" evidence="3">
    <location>
        <begin position="1"/>
        <end position="34"/>
    </location>
</feature>
<dbReference type="EMBL" id="CP014224">
    <property type="protein sequence ID" value="ANW95880.1"/>
    <property type="molecule type" value="Genomic_DNA"/>
</dbReference>
<dbReference type="SUPFAM" id="SSF49785">
    <property type="entry name" value="Galactose-binding domain-like"/>
    <property type="match status" value="1"/>
</dbReference>
<feature type="chain" id="PRO_5008532468" evidence="3">
    <location>
        <begin position="35"/>
        <end position="1180"/>
    </location>
</feature>
<protein>
    <submittedName>
        <fullName evidence="4">Uncharacterized protein</fullName>
    </submittedName>
</protein>